<name>A0A6C0I540_9ZZZZ</name>
<dbReference type="AlphaFoldDB" id="A0A6C0I540"/>
<keyword evidence="1" id="KW-0472">Membrane</keyword>
<accession>A0A6C0I540</accession>
<protein>
    <recommendedName>
        <fullName evidence="3">DUF1648 domain-containing protein</fullName>
    </recommendedName>
</protein>
<evidence type="ECO:0000256" key="1">
    <source>
        <dbReference type="SAM" id="Phobius"/>
    </source>
</evidence>
<evidence type="ECO:0000313" key="2">
    <source>
        <dbReference type="EMBL" id="QHT87909.1"/>
    </source>
</evidence>
<keyword evidence="1" id="KW-0812">Transmembrane</keyword>
<reference evidence="2" key="1">
    <citation type="journal article" date="2020" name="Nature">
        <title>Giant virus diversity and host interactions through global metagenomics.</title>
        <authorList>
            <person name="Schulz F."/>
            <person name="Roux S."/>
            <person name="Paez-Espino D."/>
            <person name="Jungbluth S."/>
            <person name="Walsh D.A."/>
            <person name="Denef V.J."/>
            <person name="McMahon K.D."/>
            <person name="Konstantinidis K.T."/>
            <person name="Eloe-Fadrosh E.A."/>
            <person name="Kyrpides N.C."/>
            <person name="Woyke T."/>
        </authorList>
    </citation>
    <scope>NUCLEOTIDE SEQUENCE</scope>
    <source>
        <strain evidence="2">GVMAG-M-3300023184-191</strain>
    </source>
</reference>
<proteinExistence type="predicted"/>
<feature type="transmembrane region" description="Helical" evidence="1">
    <location>
        <begin position="52"/>
        <end position="74"/>
    </location>
</feature>
<dbReference type="EMBL" id="MN740103">
    <property type="protein sequence ID" value="QHT87909.1"/>
    <property type="molecule type" value="Genomic_DNA"/>
</dbReference>
<evidence type="ECO:0008006" key="3">
    <source>
        <dbReference type="Google" id="ProtNLM"/>
    </source>
</evidence>
<organism evidence="2">
    <name type="scientific">viral metagenome</name>
    <dbReference type="NCBI Taxonomy" id="1070528"/>
    <lineage>
        <taxon>unclassified sequences</taxon>
        <taxon>metagenomes</taxon>
        <taxon>organismal metagenomes</taxon>
    </lineage>
</organism>
<sequence>MINQYFIKRNITSFSILVFLAAFVAIQAFKPRFMYNDDGGLREFGIGFRRKTVVPAWLVAIIVAILSYLLVLYVSTPQMYM</sequence>
<keyword evidence="1" id="KW-1133">Transmembrane helix</keyword>